<accession>A0ABT6TJC7</accession>
<evidence type="ECO:0000313" key="4">
    <source>
        <dbReference type="EMBL" id="MDI4646829.1"/>
    </source>
</evidence>
<dbReference type="Gene3D" id="3.90.640.20">
    <property type="entry name" value="Heat-shock cognate protein, ATPase"/>
    <property type="match status" value="1"/>
</dbReference>
<evidence type="ECO:0000259" key="1">
    <source>
        <dbReference type="Pfam" id="PF07833"/>
    </source>
</evidence>
<feature type="domain" description="Deacetylase PdaC" evidence="3">
    <location>
        <begin position="181"/>
        <end position="275"/>
    </location>
</feature>
<dbReference type="Proteomes" id="UP001161691">
    <property type="component" value="Unassembled WGS sequence"/>
</dbReference>
<organism evidence="4 5">
    <name type="scientific">Cohnella hashimotonis</name>
    <dbReference type="NCBI Taxonomy" id="2826895"/>
    <lineage>
        <taxon>Bacteria</taxon>
        <taxon>Bacillati</taxon>
        <taxon>Bacillota</taxon>
        <taxon>Bacilli</taxon>
        <taxon>Bacillales</taxon>
        <taxon>Paenibacillaceae</taxon>
        <taxon>Cohnella</taxon>
    </lineage>
</organism>
<dbReference type="InterPro" id="IPR025303">
    <property type="entry name" value="PdaC"/>
</dbReference>
<gene>
    <name evidence="4" type="ORF">KB449_17780</name>
</gene>
<proteinExistence type="predicted"/>
<dbReference type="RefSeq" id="WP_282909643.1">
    <property type="nucleotide sequence ID" value="NZ_JAGRPV010000001.1"/>
</dbReference>
<dbReference type="Pfam" id="PF13739">
    <property type="entry name" value="PdaC"/>
    <property type="match status" value="1"/>
</dbReference>
<reference evidence="4" key="1">
    <citation type="submission" date="2023-04" db="EMBL/GenBank/DDBJ databases">
        <title>Comparative genomic analysis of Cohnella hashimotonis sp. nov., isolated from the International Space Station.</title>
        <authorList>
            <person name="Venkateswaran K."/>
            <person name="Simpson A."/>
        </authorList>
    </citation>
    <scope>NUCLEOTIDE SEQUENCE</scope>
    <source>
        <strain evidence="4">F6_2S_P_1</strain>
    </source>
</reference>
<dbReference type="InterPro" id="IPR036582">
    <property type="entry name" value="Mao_N_sf"/>
</dbReference>
<dbReference type="InterPro" id="IPR012854">
    <property type="entry name" value="Cu_amine_oxidase-like_N"/>
</dbReference>
<evidence type="ECO:0000313" key="5">
    <source>
        <dbReference type="Proteomes" id="UP001161691"/>
    </source>
</evidence>
<protein>
    <submittedName>
        <fullName evidence="4">DUF4163 domain-containing protein</fullName>
    </submittedName>
</protein>
<dbReference type="Gene3D" id="3.30.457.10">
    <property type="entry name" value="Copper amine oxidase-like, N-terminal domain"/>
    <property type="match status" value="1"/>
</dbReference>
<evidence type="ECO:0000259" key="3">
    <source>
        <dbReference type="Pfam" id="PF13739"/>
    </source>
</evidence>
<evidence type="ECO:0000259" key="2">
    <source>
        <dbReference type="Pfam" id="PF11738"/>
    </source>
</evidence>
<name>A0ABT6TJC7_9BACL</name>
<sequence>MAKTRKATDSFVLRRTKIAAIAAMLAVAGFAGINGDARAGAAVSATQLQVSARPFAIEGKKVFLPAALVNGESYIGLRSLNDRLGIGTSWDPKTKITTLTGRGRTMQLTPSSEYRLNGERLYASPAYIQAGSTFVPLRFVLESFGYSIGYDAASKTVSITPIAENGLSWKTEQLTHAATKLSLTVSYPVFSGFENQEAQAKINAKLKADAEKYAASGRQTLEKAAKDNADAEKSYPDTNIPPVEYEGIYTIAQKSAGLLSLYVDYYIYLGGAHGGTERVPYTFDLKTGKLLTLKDVAGGSADYVSIINRAIQTQIKERKLELLVPFKTIGADRPFFMKNGAVVVYFEQYEYTPYAAGMPEFAVPLSAFK</sequence>
<feature type="domain" description="DUF3298" evidence="2">
    <location>
        <begin position="301"/>
        <end position="366"/>
    </location>
</feature>
<dbReference type="Pfam" id="PF11738">
    <property type="entry name" value="DUF3298"/>
    <property type="match status" value="1"/>
</dbReference>
<dbReference type="InterPro" id="IPR037126">
    <property type="entry name" value="PdaC/RsiV-like_sf"/>
</dbReference>
<comment type="caution">
    <text evidence="4">The sequence shown here is derived from an EMBL/GenBank/DDBJ whole genome shotgun (WGS) entry which is preliminary data.</text>
</comment>
<dbReference type="Pfam" id="PF07833">
    <property type="entry name" value="Cu_amine_oxidN1"/>
    <property type="match status" value="1"/>
</dbReference>
<dbReference type="Gene3D" id="3.30.565.40">
    <property type="entry name" value="Fervidobacterium nodosum Rt17-B1 like"/>
    <property type="match status" value="1"/>
</dbReference>
<keyword evidence="5" id="KW-1185">Reference proteome</keyword>
<dbReference type="EMBL" id="JAGRPV010000001">
    <property type="protein sequence ID" value="MDI4646829.1"/>
    <property type="molecule type" value="Genomic_DNA"/>
</dbReference>
<dbReference type="InterPro" id="IPR021729">
    <property type="entry name" value="DUF3298"/>
</dbReference>
<feature type="domain" description="Copper amine oxidase-like N-terminal" evidence="1">
    <location>
        <begin position="57"/>
        <end position="159"/>
    </location>
</feature>
<dbReference type="SUPFAM" id="SSF55383">
    <property type="entry name" value="Copper amine oxidase, domain N"/>
    <property type="match status" value="1"/>
</dbReference>